<reference evidence="1" key="1">
    <citation type="journal article" date="2010" name="Science">
        <title>Plasticity of animal genome architecture unmasked by rapid evolution of a pelagic tunicate.</title>
        <authorList>
            <person name="Denoeud F."/>
            <person name="Henriet S."/>
            <person name="Mungpakdee S."/>
            <person name="Aury J.M."/>
            <person name="Da Silva C."/>
            <person name="Brinkmann H."/>
            <person name="Mikhaleva J."/>
            <person name="Olsen L.C."/>
            <person name="Jubin C."/>
            <person name="Canestro C."/>
            <person name="Bouquet J.M."/>
            <person name="Danks G."/>
            <person name="Poulain J."/>
            <person name="Campsteijn C."/>
            <person name="Adamski M."/>
            <person name="Cross I."/>
            <person name="Yadetie F."/>
            <person name="Muffato M."/>
            <person name="Louis A."/>
            <person name="Butcher S."/>
            <person name="Tsagkogeorga G."/>
            <person name="Konrad A."/>
            <person name="Singh S."/>
            <person name="Jensen M.F."/>
            <person name="Cong E.H."/>
            <person name="Eikeseth-Otteraa H."/>
            <person name="Noel B."/>
            <person name="Anthouard V."/>
            <person name="Porcel B.M."/>
            <person name="Kachouri-Lafond R."/>
            <person name="Nishino A."/>
            <person name="Ugolini M."/>
            <person name="Chourrout P."/>
            <person name="Nishida H."/>
            <person name="Aasland R."/>
            <person name="Huzurbazar S."/>
            <person name="Westhof E."/>
            <person name="Delsuc F."/>
            <person name="Lehrach H."/>
            <person name="Reinhardt R."/>
            <person name="Weissenbach J."/>
            <person name="Roy S.W."/>
            <person name="Artiguenave F."/>
            <person name="Postlethwait J.H."/>
            <person name="Manak J.R."/>
            <person name="Thompson E.M."/>
            <person name="Jaillon O."/>
            <person name="Du Pasquier L."/>
            <person name="Boudinot P."/>
            <person name="Liberles D.A."/>
            <person name="Volff J.N."/>
            <person name="Philippe H."/>
            <person name="Lenhard B."/>
            <person name="Roest Crollius H."/>
            <person name="Wincker P."/>
            <person name="Chourrout D."/>
        </authorList>
    </citation>
    <scope>NUCLEOTIDE SEQUENCE [LARGE SCALE GENOMIC DNA]</scope>
</reference>
<dbReference type="AlphaFoldDB" id="E4Y1P3"/>
<protein>
    <recommendedName>
        <fullName evidence="3">Exportin-1/Importin-beta-like domain-containing protein</fullName>
    </recommendedName>
</protein>
<dbReference type="EMBL" id="FN653666">
    <property type="protein sequence ID" value="CBY15787.1"/>
    <property type="molecule type" value="Genomic_DNA"/>
</dbReference>
<dbReference type="InParanoid" id="E4Y1P3"/>
<organism evidence="1">
    <name type="scientific">Oikopleura dioica</name>
    <name type="common">Tunicate</name>
    <dbReference type="NCBI Taxonomy" id="34765"/>
    <lineage>
        <taxon>Eukaryota</taxon>
        <taxon>Metazoa</taxon>
        <taxon>Chordata</taxon>
        <taxon>Tunicata</taxon>
        <taxon>Appendicularia</taxon>
        <taxon>Copelata</taxon>
        <taxon>Oikopleuridae</taxon>
        <taxon>Oikopleura</taxon>
    </lineage>
</organism>
<name>E4Y1P3_OIKDI</name>
<evidence type="ECO:0000313" key="2">
    <source>
        <dbReference type="Proteomes" id="UP000001307"/>
    </source>
</evidence>
<proteinExistence type="predicted"/>
<sequence>MIMPALKESQQHNSDVRGQVLATLAKLANTVGLAKISTFIEQNDLELLLRLTMIELQHSLMTYKSTEKMTENESNSAIYNYFIVLEQYLSVFGDESLQAHQVLLSRMCAEMMERIEKQLTELVAVLSGVQHFSDVPLIIHATTQFLAEWLQCEARAVLSYGLAENLLGLARLARQNEELNLMEHLLSGFYKATDSEKGGETYFSEKVGLAEFCFETLRNMSEPRPKALELCNEIITEYFVSLLASDGQIKRMWIAYPAVTQKHNACPSFGFGNLTCQQNLSTGL</sequence>
<accession>E4Y1P3</accession>
<keyword evidence="2" id="KW-1185">Reference proteome</keyword>
<evidence type="ECO:0000313" key="1">
    <source>
        <dbReference type="EMBL" id="CBY15787.1"/>
    </source>
</evidence>
<gene>
    <name evidence="1" type="ORF">GSOID_T00014103001</name>
</gene>
<evidence type="ECO:0008006" key="3">
    <source>
        <dbReference type="Google" id="ProtNLM"/>
    </source>
</evidence>
<dbReference type="Proteomes" id="UP000001307">
    <property type="component" value="Unassembled WGS sequence"/>
</dbReference>